<evidence type="ECO:0000256" key="3">
    <source>
        <dbReference type="ARBA" id="ARBA00022989"/>
    </source>
</evidence>
<keyword evidence="8" id="KW-1185">Reference proteome</keyword>
<feature type="transmembrane region" description="Helical" evidence="5">
    <location>
        <begin position="130"/>
        <end position="145"/>
    </location>
</feature>
<evidence type="ECO:0000256" key="1">
    <source>
        <dbReference type="ARBA" id="ARBA00004141"/>
    </source>
</evidence>
<accession>A0ABY9KUQ7</accession>
<dbReference type="PANTHER" id="PTHR37422:SF13">
    <property type="entry name" value="LIPOPOLYSACCHARIDE BIOSYNTHESIS PROTEIN PA4999-RELATED"/>
    <property type="match status" value="1"/>
</dbReference>
<feature type="transmembrane region" description="Helical" evidence="5">
    <location>
        <begin position="175"/>
        <end position="193"/>
    </location>
</feature>
<reference evidence="7" key="1">
    <citation type="submission" date="2023-06" db="EMBL/GenBank/DDBJ databases">
        <title>A Treasure from Seagulls: Isolation and Description of Aciduricobacillus qingdaonensis gen. nov., sp. nov., a Rare Obligately Uric Acid-utilizing Member in the Family Bacillaceae.</title>
        <authorList>
            <person name="Liu W."/>
            <person name="Wang B."/>
        </authorList>
    </citation>
    <scope>NUCLEOTIDE SEQUENCE</scope>
    <source>
        <strain evidence="7">44XB</strain>
    </source>
</reference>
<dbReference type="RefSeq" id="WP_348027445.1">
    <property type="nucleotide sequence ID" value="NZ_CP129113.1"/>
</dbReference>
<sequence length="381" mass="44185">MKTLISDASETVSLKPIYIPIVLLLVVEIFGYFRYGHEYQGGFYLLQVLLLWLFILGGASWKFRVRHVRFAGLINGVVLVLFLVKWAYDGFNLVSYKGFYALENYYAVLLYCMFFFSVLALVYSRKFARILYILLAFGNLALIYATSARSVMIGIFITACAALFLKLFRSKFRYLFYLILLGNMAFIGIYIWLKTTSIGNVLNDLSRSIFNKNLFSGRIEIWEQIFREIMAKPLLGHGVGADARMFTEQRLTAHNFYLQVLLENGIVGLVIMLLVLFGIWKLLNRNLESFAARWSACFMLGLLVYENLELTMTQNNFSIAMFQWLIITFGIQFISKQPDTEKEKIEMTQVGQEEAVRAQLENAFDMRETRISRKQRNTRKK</sequence>
<organism evidence="7 8">
    <name type="scientific">Aciduricibacillus chroicocephali</name>
    <dbReference type="NCBI Taxonomy" id="3054939"/>
    <lineage>
        <taxon>Bacteria</taxon>
        <taxon>Bacillati</taxon>
        <taxon>Bacillota</taxon>
        <taxon>Bacilli</taxon>
        <taxon>Bacillales</taxon>
        <taxon>Bacillaceae</taxon>
        <taxon>Aciduricibacillus</taxon>
    </lineage>
</organism>
<dbReference type="InterPro" id="IPR007016">
    <property type="entry name" value="O-antigen_ligase-rel_domated"/>
</dbReference>
<feature type="transmembrane region" description="Helical" evidence="5">
    <location>
        <begin position="68"/>
        <end position="88"/>
    </location>
</feature>
<dbReference type="Pfam" id="PF04932">
    <property type="entry name" value="Wzy_C"/>
    <property type="match status" value="1"/>
</dbReference>
<dbReference type="PANTHER" id="PTHR37422">
    <property type="entry name" value="TEICHURONIC ACID BIOSYNTHESIS PROTEIN TUAE"/>
    <property type="match status" value="1"/>
</dbReference>
<feature type="transmembrane region" description="Helical" evidence="5">
    <location>
        <begin position="151"/>
        <end position="168"/>
    </location>
</feature>
<name>A0ABY9KUQ7_9BACI</name>
<evidence type="ECO:0000256" key="5">
    <source>
        <dbReference type="SAM" id="Phobius"/>
    </source>
</evidence>
<feature type="transmembrane region" description="Helical" evidence="5">
    <location>
        <begin position="104"/>
        <end position="123"/>
    </location>
</feature>
<dbReference type="Proteomes" id="UP001180087">
    <property type="component" value="Chromosome"/>
</dbReference>
<keyword evidence="7" id="KW-0436">Ligase</keyword>
<keyword evidence="3 5" id="KW-1133">Transmembrane helix</keyword>
<keyword evidence="4 5" id="KW-0472">Membrane</keyword>
<evidence type="ECO:0000259" key="6">
    <source>
        <dbReference type="Pfam" id="PF04932"/>
    </source>
</evidence>
<proteinExistence type="predicted"/>
<dbReference type="InterPro" id="IPR051533">
    <property type="entry name" value="WaaL-like"/>
</dbReference>
<feature type="transmembrane region" description="Helical" evidence="5">
    <location>
        <begin position="41"/>
        <end position="61"/>
    </location>
</feature>
<feature type="transmembrane region" description="Helical" evidence="5">
    <location>
        <begin position="256"/>
        <end position="280"/>
    </location>
</feature>
<dbReference type="EMBL" id="CP129113">
    <property type="protein sequence ID" value="WLV24430.1"/>
    <property type="molecule type" value="Genomic_DNA"/>
</dbReference>
<dbReference type="GO" id="GO:0016874">
    <property type="term" value="F:ligase activity"/>
    <property type="evidence" value="ECO:0007669"/>
    <property type="project" value="UniProtKB-KW"/>
</dbReference>
<protein>
    <submittedName>
        <fullName evidence="7">O-antigen ligase family protein</fullName>
    </submittedName>
</protein>
<evidence type="ECO:0000313" key="8">
    <source>
        <dbReference type="Proteomes" id="UP001180087"/>
    </source>
</evidence>
<evidence type="ECO:0000256" key="4">
    <source>
        <dbReference type="ARBA" id="ARBA00023136"/>
    </source>
</evidence>
<evidence type="ECO:0000313" key="7">
    <source>
        <dbReference type="EMBL" id="WLV24430.1"/>
    </source>
</evidence>
<gene>
    <name evidence="7" type="ORF">QR721_12420</name>
</gene>
<evidence type="ECO:0000256" key="2">
    <source>
        <dbReference type="ARBA" id="ARBA00022692"/>
    </source>
</evidence>
<feature type="domain" description="O-antigen ligase-related" evidence="6">
    <location>
        <begin position="137"/>
        <end position="272"/>
    </location>
</feature>
<comment type="subcellular location">
    <subcellularLocation>
        <location evidence="1">Membrane</location>
        <topology evidence="1">Multi-pass membrane protein</topology>
    </subcellularLocation>
</comment>
<feature type="transmembrane region" description="Helical" evidence="5">
    <location>
        <begin position="12"/>
        <end position="35"/>
    </location>
</feature>
<keyword evidence="2 5" id="KW-0812">Transmembrane</keyword>